<name>A0A7J6V7I2_THATH</name>
<dbReference type="Proteomes" id="UP000554482">
    <property type="component" value="Unassembled WGS sequence"/>
</dbReference>
<comment type="caution">
    <text evidence="2">The sequence shown here is derived from an EMBL/GenBank/DDBJ whole genome shotgun (WGS) entry which is preliminary data.</text>
</comment>
<dbReference type="AlphaFoldDB" id="A0A7J6V7I2"/>
<proteinExistence type="predicted"/>
<dbReference type="PANTHER" id="PTHR46033:SF8">
    <property type="entry name" value="PROTEIN MAINTENANCE OF MERISTEMS-LIKE"/>
    <property type="match status" value="1"/>
</dbReference>
<reference evidence="2 3" key="1">
    <citation type="submission" date="2020-06" db="EMBL/GenBank/DDBJ databases">
        <title>Transcriptomic and genomic resources for Thalictrum thalictroides and T. hernandezii: Facilitating candidate gene discovery in an emerging model plant lineage.</title>
        <authorList>
            <person name="Arias T."/>
            <person name="Riano-Pachon D.M."/>
            <person name="Di Stilio V.S."/>
        </authorList>
    </citation>
    <scope>NUCLEOTIDE SEQUENCE [LARGE SCALE GENOMIC DNA]</scope>
    <source>
        <strain evidence="3">cv. WT478/WT964</strain>
        <tissue evidence="2">Leaves</tissue>
    </source>
</reference>
<dbReference type="PANTHER" id="PTHR46033">
    <property type="entry name" value="PROTEIN MAIN-LIKE 2"/>
    <property type="match status" value="1"/>
</dbReference>
<dbReference type="OrthoDB" id="1937804at2759"/>
<dbReference type="Pfam" id="PF10536">
    <property type="entry name" value="PMD"/>
    <property type="match status" value="1"/>
</dbReference>
<evidence type="ECO:0000313" key="3">
    <source>
        <dbReference type="Proteomes" id="UP000554482"/>
    </source>
</evidence>
<dbReference type="InterPro" id="IPR044824">
    <property type="entry name" value="MAIN-like"/>
</dbReference>
<protein>
    <recommendedName>
        <fullName evidence="1">Aminotransferase-like plant mobile domain-containing protein</fullName>
    </recommendedName>
</protein>
<feature type="domain" description="Aminotransferase-like plant mobile" evidence="1">
    <location>
        <begin position="91"/>
        <end position="133"/>
    </location>
</feature>
<dbReference type="EMBL" id="JABWDY010037258">
    <property type="protein sequence ID" value="KAF5180551.1"/>
    <property type="molecule type" value="Genomic_DNA"/>
</dbReference>
<keyword evidence="3" id="KW-1185">Reference proteome</keyword>
<evidence type="ECO:0000313" key="2">
    <source>
        <dbReference type="EMBL" id="KAF5180551.1"/>
    </source>
</evidence>
<gene>
    <name evidence="2" type="ORF">FRX31_029862</name>
</gene>
<accession>A0A7J6V7I2</accession>
<dbReference type="InterPro" id="IPR019557">
    <property type="entry name" value="AminoTfrase-like_pln_mobile"/>
</dbReference>
<organism evidence="2 3">
    <name type="scientific">Thalictrum thalictroides</name>
    <name type="common">Rue-anemone</name>
    <name type="synonym">Anemone thalictroides</name>
    <dbReference type="NCBI Taxonomy" id="46969"/>
    <lineage>
        <taxon>Eukaryota</taxon>
        <taxon>Viridiplantae</taxon>
        <taxon>Streptophyta</taxon>
        <taxon>Embryophyta</taxon>
        <taxon>Tracheophyta</taxon>
        <taxon>Spermatophyta</taxon>
        <taxon>Magnoliopsida</taxon>
        <taxon>Ranunculales</taxon>
        <taxon>Ranunculaceae</taxon>
        <taxon>Thalictroideae</taxon>
        <taxon>Thalictrum</taxon>
    </lineage>
</organism>
<dbReference type="GO" id="GO:0010073">
    <property type="term" value="P:meristem maintenance"/>
    <property type="evidence" value="ECO:0007669"/>
    <property type="project" value="InterPro"/>
</dbReference>
<sequence>MEENQEIPPFKFPEPHEQFEAMELAPDTLGHISNNNYTNEELIHMTYRCRILRTHYWWNLMVQREAAFEYIKEIIRATLFSTLLIFEQGNADNQILFALLQRWWPTTHTFHLPVGEVGITPLDFTMLSGLTVGQGEIVPYNNEYDIGFEQTISLFPTLASCQFTILSMGLRIPFLRWNL</sequence>
<evidence type="ECO:0000259" key="1">
    <source>
        <dbReference type="Pfam" id="PF10536"/>
    </source>
</evidence>